<evidence type="ECO:0000313" key="2">
    <source>
        <dbReference type="EMBL" id="QCO15532.1"/>
    </source>
</evidence>
<dbReference type="Proteomes" id="UP000298693">
    <property type="component" value="Chromosome"/>
</dbReference>
<feature type="compositionally biased region" description="Basic and acidic residues" evidence="1">
    <location>
        <begin position="564"/>
        <end position="576"/>
    </location>
</feature>
<dbReference type="AlphaFoldDB" id="A0A4D8RE16"/>
<evidence type="ECO:0000313" key="3">
    <source>
        <dbReference type="Proteomes" id="UP000298693"/>
    </source>
</evidence>
<dbReference type="RefSeq" id="WP_137139929.1">
    <property type="nucleotide sequence ID" value="NZ_CP032345.1"/>
</dbReference>
<protein>
    <recommendedName>
        <fullName evidence="4">ATP-binding protein</fullName>
    </recommendedName>
</protein>
<accession>A0A4D8RE16</accession>
<feature type="region of interest" description="Disordered" evidence="1">
    <location>
        <begin position="564"/>
        <end position="639"/>
    </location>
</feature>
<evidence type="ECO:0008006" key="4">
    <source>
        <dbReference type="Google" id="ProtNLM"/>
    </source>
</evidence>
<sequence length="639" mass="69637">MPDDVRKIIETAPEFTPPPGGEDDDGLSQRDKLILCATGGELWRDADHVAYATVEVDGHLESFAVRSSAYRRHLLKTYGARYKQVIAEGDTKITIPGSPSSQALADALNSVEAIACNGAEKVPAVRVGEHEGRVVIDLGTPDWSAVVIGPDGWSVVSRPPCPFIRPAGLRPLPVPQKGGRIDELRPFLNIGSDEDFRLAVAWIVACLKRKGPFPVMVVNGEQGAAKSTFCRVLRRLVDPNAADLRSPPKDERDALIAARNGWVLGYDNLSFIDGDQSDWFCRIATGGGFATRALYTNNEEVLIDVCRPVLLNGIPALASCPDLADRAVALTLPAMTAEARRPEAAFWSEFDAAAPRILGALFDGVSVALRNRATVTLPRLPRMADFALWSAAGFPAFGWKPDQFVAAYETNRARGVEEAVEADPLAAAALDIASERSTYIATATALLAEINAKVSLDVSRDKGWPKDGTRLSNRLRRVAPALRALGVEIELDQHIGRGADKKRAIRIRRVEVGTLRRPAPPPKKQSNLKSLAAPGTVWTLGTLICPHSLAPAFGRRRYDSRVRAARDPRSRRDRPCRWRQPAAPGIGAVAHRHRRRRPCGEDRLGPPADQLPRLSRPPGRLRGARGHSGVRRASVPFRR</sequence>
<organism evidence="2 3">
    <name type="scientific">Azospirillum brasilense</name>
    <dbReference type="NCBI Taxonomy" id="192"/>
    <lineage>
        <taxon>Bacteria</taxon>
        <taxon>Pseudomonadati</taxon>
        <taxon>Pseudomonadota</taxon>
        <taxon>Alphaproteobacteria</taxon>
        <taxon>Rhodospirillales</taxon>
        <taxon>Azospirillaceae</taxon>
        <taxon>Azospirillum</taxon>
    </lineage>
</organism>
<evidence type="ECO:0000256" key="1">
    <source>
        <dbReference type="SAM" id="MobiDB-lite"/>
    </source>
</evidence>
<reference evidence="2 3" key="1">
    <citation type="submission" date="2018-09" db="EMBL/GenBank/DDBJ databases">
        <title>Whole genome based analysis of evolution and adaptive divergence in Indian and Brazilian strains of Azospirillum brasilense.</title>
        <authorList>
            <person name="Singh C."/>
            <person name="Tripathi A.K."/>
        </authorList>
    </citation>
    <scope>NUCLEOTIDE SEQUENCE [LARGE SCALE GENOMIC DNA]</scope>
    <source>
        <strain evidence="2 3">MTCC4039</strain>
    </source>
</reference>
<gene>
    <name evidence="2" type="ORF">D3869_09985</name>
</gene>
<name>A0A4D8RE16_AZOBR</name>
<dbReference type="EMBL" id="CP032345">
    <property type="protein sequence ID" value="QCO15532.1"/>
    <property type="molecule type" value="Genomic_DNA"/>
</dbReference>
<feature type="compositionally biased region" description="Low complexity" evidence="1">
    <location>
        <begin position="611"/>
        <end position="621"/>
    </location>
</feature>
<proteinExistence type="predicted"/>